<accession>A0A1H0WIH1</accession>
<dbReference type="EMBL" id="MDGK01000016">
    <property type="protein sequence ID" value="OIN11070.1"/>
    <property type="molecule type" value="Genomic_DNA"/>
</dbReference>
<sequence length="89" mass="10204">MSVHTRQEVIAILKKIVSEKLDLDIPESHIKEEAGFSSEVGVDSIGFIELRFQCEEEFKIKISEEEFGPDNFFNCKTLSDFIVNKLEAH</sequence>
<keyword evidence="5" id="KW-1185">Reference proteome</keyword>
<dbReference type="InterPro" id="IPR009081">
    <property type="entry name" value="PP-bd_ACP"/>
</dbReference>
<dbReference type="GeneID" id="88824574"/>
<dbReference type="InterPro" id="IPR036736">
    <property type="entry name" value="ACP-like_sf"/>
</dbReference>
<dbReference type="PROSITE" id="PS50075">
    <property type="entry name" value="CARRIER"/>
    <property type="match status" value="1"/>
</dbReference>
<evidence type="ECO:0000313" key="2">
    <source>
        <dbReference type="EMBL" id="OIN11070.1"/>
    </source>
</evidence>
<protein>
    <submittedName>
        <fullName evidence="3">Acyl carrier protein</fullName>
    </submittedName>
    <submittedName>
        <fullName evidence="2">Coronafacic acid synthetase</fullName>
    </submittedName>
</protein>
<dbReference type="Proteomes" id="UP000182654">
    <property type="component" value="Chromosome I"/>
</dbReference>
<evidence type="ECO:0000313" key="4">
    <source>
        <dbReference type="Proteomes" id="UP000181686"/>
    </source>
</evidence>
<evidence type="ECO:0000259" key="1">
    <source>
        <dbReference type="PROSITE" id="PS50075"/>
    </source>
</evidence>
<organism evidence="2 4">
    <name type="scientific">Pseudomonas extremorientalis</name>
    <dbReference type="NCBI Taxonomy" id="169669"/>
    <lineage>
        <taxon>Bacteria</taxon>
        <taxon>Pseudomonadati</taxon>
        <taxon>Pseudomonadota</taxon>
        <taxon>Gammaproteobacteria</taxon>
        <taxon>Pseudomonadales</taxon>
        <taxon>Pseudomonadaceae</taxon>
        <taxon>Pseudomonas</taxon>
    </lineage>
</organism>
<name>A0A1H0WIH1_9PSED</name>
<proteinExistence type="predicted"/>
<reference evidence="3 5" key="2">
    <citation type="submission" date="2016-10" db="EMBL/GenBank/DDBJ databases">
        <authorList>
            <person name="Varghese N."/>
            <person name="Submissions S."/>
        </authorList>
    </citation>
    <scope>NUCLEOTIDE SEQUENCE [LARGE SCALE GENOMIC DNA]</scope>
    <source>
        <strain evidence="3 5">BS2774</strain>
    </source>
</reference>
<evidence type="ECO:0000313" key="5">
    <source>
        <dbReference type="Proteomes" id="UP000182654"/>
    </source>
</evidence>
<gene>
    <name evidence="2" type="ORF">BFN10_07285</name>
    <name evidence="3" type="ORF">SAMN04490184_5734</name>
</gene>
<evidence type="ECO:0000313" key="3">
    <source>
        <dbReference type="EMBL" id="SDP90285.1"/>
    </source>
</evidence>
<dbReference type="Gene3D" id="1.10.1200.10">
    <property type="entry name" value="ACP-like"/>
    <property type="match status" value="1"/>
</dbReference>
<dbReference type="Proteomes" id="UP000181686">
    <property type="component" value="Unassembled WGS sequence"/>
</dbReference>
<dbReference type="Pfam" id="PF00550">
    <property type="entry name" value="PP-binding"/>
    <property type="match status" value="1"/>
</dbReference>
<dbReference type="AlphaFoldDB" id="A0A1H0WIH1"/>
<dbReference type="RefSeq" id="WP_032864610.1">
    <property type="nucleotide sequence ID" value="NZ_CP089519.1"/>
</dbReference>
<feature type="domain" description="Carrier" evidence="1">
    <location>
        <begin position="7"/>
        <end position="89"/>
    </location>
</feature>
<dbReference type="EMBL" id="LT629708">
    <property type="protein sequence ID" value="SDP90285.1"/>
    <property type="molecule type" value="Genomic_DNA"/>
</dbReference>
<dbReference type="SUPFAM" id="SSF47336">
    <property type="entry name" value="ACP-like"/>
    <property type="match status" value="1"/>
</dbReference>
<reference evidence="2 4" key="1">
    <citation type="submission" date="2016-08" db="EMBL/GenBank/DDBJ databases">
        <title>Draft genome sequence of the type strain of Pseudomonas extremorientalis LMG 19695T isolated from drinking water reservoir.</title>
        <authorList>
            <person name="Tambong J.T."/>
        </authorList>
    </citation>
    <scope>NUCLEOTIDE SEQUENCE [LARGE SCALE GENOMIC DNA]</scope>
    <source>
        <strain evidence="2 4">LMG 19695</strain>
    </source>
</reference>